<proteinExistence type="predicted"/>
<evidence type="ECO:0000313" key="2">
    <source>
        <dbReference type="Proteomes" id="UP000472273"/>
    </source>
</evidence>
<organism evidence="1 2">
    <name type="scientific">Pseudonaja textilis</name>
    <name type="common">Eastern brown snake</name>
    <dbReference type="NCBI Taxonomy" id="8673"/>
    <lineage>
        <taxon>Eukaryota</taxon>
        <taxon>Metazoa</taxon>
        <taxon>Chordata</taxon>
        <taxon>Craniata</taxon>
        <taxon>Vertebrata</taxon>
        <taxon>Euteleostomi</taxon>
        <taxon>Lepidosauria</taxon>
        <taxon>Squamata</taxon>
        <taxon>Bifurcata</taxon>
        <taxon>Unidentata</taxon>
        <taxon>Episquamata</taxon>
        <taxon>Toxicofera</taxon>
        <taxon>Serpentes</taxon>
        <taxon>Colubroidea</taxon>
        <taxon>Elapidae</taxon>
        <taxon>Hydrophiinae</taxon>
        <taxon>Pseudonaja</taxon>
    </lineage>
</organism>
<dbReference type="AlphaFoldDB" id="A0A670XWI0"/>
<dbReference type="Ensembl" id="ENSPTXT00000000666.1">
    <property type="protein sequence ID" value="ENSPTXP00000000645.1"/>
    <property type="gene ID" value="ENSPTXG00000000577.1"/>
</dbReference>
<keyword evidence="2" id="KW-1185">Reference proteome</keyword>
<accession>A0A670XWI0</accession>
<reference evidence="1" key="2">
    <citation type="submission" date="2025-09" db="UniProtKB">
        <authorList>
            <consortium name="Ensembl"/>
        </authorList>
    </citation>
    <scope>IDENTIFICATION</scope>
</reference>
<name>A0A670XWI0_PSETE</name>
<protein>
    <submittedName>
        <fullName evidence="1">Uncharacterized protein</fullName>
    </submittedName>
</protein>
<dbReference type="Proteomes" id="UP000472273">
    <property type="component" value="Unplaced"/>
</dbReference>
<evidence type="ECO:0000313" key="1">
    <source>
        <dbReference type="Ensembl" id="ENSPTXP00000000645.1"/>
    </source>
</evidence>
<reference evidence="1" key="1">
    <citation type="submission" date="2025-08" db="UniProtKB">
        <authorList>
            <consortium name="Ensembl"/>
        </authorList>
    </citation>
    <scope>IDENTIFICATION</scope>
</reference>
<sequence length="100" mass="12136">MLIKVNLQFCKKKKKKLLEAFERILFEWFLQRLLPYESCLLIEILSCFVKHTEVTQKYISELTELKKEQRLYPLQFSFHTKHTKYVQLNLISTFSRASTF</sequence>